<organism evidence="1 2">
    <name type="scientific">Leeia speluncae</name>
    <dbReference type="NCBI Taxonomy" id="2884804"/>
    <lineage>
        <taxon>Bacteria</taxon>
        <taxon>Pseudomonadati</taxon>
        <taxon>Pseudomonadota</taxon>
        <taxon>Betaproteobacteria</taxon>
        <taxon>Neisseriales</taxon>
        <taxon>Leeiaceae</taxon>
        <taxon>Leeia</taxon>
    </lineage>
</organism>
<comment type="caution">
    <text evidence="1">The sequence shown here is derived from an EMBL/GenBank/DDBJ whole genome shotgun (WGS) entry which is preliminary data.</text>
</comment>
<protein>
    <submittedName>
        <fullName evidence="1">Uncharacterized protein</fullName>
    </submittedName>
</protein>
<evidence type="ECO:0000313" key="1">
    <source>
        <dbReference type="EMBL" id="MCB6182336.1"/>
    </source>
</evidence>
<dbReference type="RefSeq" id="WP_227177958.1">
    <property type="nucleotide sequence ID" value="NZ_JAJBZT010000001.1"/>
</dbReference>
<dbReference type="EMBL" id="JAJBZT010000001">
    <property type="protein sequence ID" value="MCB6182336.1"/>
    <property type="molecule type" value="Genomic_DNA"/>
</dbReference>
<gene>
    <name evidence="1" type="ORF">LIN78_02040</name>
</gene>
<evidence type="ECO:0000313" key="2">
    <source>
        <dbReference type="Proteomes" id="UP001165395"/>
    </source>
</evidence>
<dbReference type="InterPro" id="IPR036388">
    <property type="entry name" value="WH-like_DNA-bd_sf"/>
</dbReference>
<sequence>MALKILTFTEKKEAIFNLLQERDATITDISTSLLLHPESVRTAVQHLVAEEKVRPLDDGWQTKYSSKTQGRIIRLTDTRHNEGGTIGMRSDPIHRRTIGQMI</sequence>
<name>A0ABS8D2W7_9NEIS</name>
<proteinExistence type="predicted"/>
<keyword evidence="2" id="KW-1185">Reference proteome</keyword>
<dbReference type="Proteomes" id="UP001165395">
    <property type="component" value="Unassembled WGS sequence"/>
</dbReference>
<dbReference type="Gene3D" id="1.10.10.10">
    <property type="entry name" value="Winged helix-like DNA-binding domain superfamily/Winged helix DNA-binding domain"/>
    <property type="match status" value="1"/>
</dbReference>
<accession>A0ABS8D2W7</accession>
<reference evidence="1" key="1">
    <citation type="submission" date="2021-10" db="EMBL/GenBank/DDBJ databases">
        <title>The complete genome sequence of Leeia sp. TBRC 13508.</title>
        <authorList>
            <person name="Charoenyingcharoen P."/>
            <person name="Yukphan P."/>
        </authorList>
    </citation>
    <scope>NUCLEOTIDE SEQUENCE</scope>
    <source>
        <strain evidence="1">TBRC 13508</strain>
    </source>
</reference>